<accession>A0ABX7ICX1</accession>
<dbReference type="Proteomes" id="UP000612680">
    <property type="component" value="Chromosome"/>
</dbReference>
<reference evidence="3 4" key="1">
    <citation type="submission" date="2020-06" db="EMBL/GenBank/DDBJ databases">
        <title>Dyadobacter sandarakinus sp. nov., isolated from the soil of the Arctic Yellow River Station.</title>
        <authorList>
            <person name="Zhang Y."/>
            <person name="Peng F."/>
        </authorList>
    </citation>
    <scope>NUCLEOTIDE SEQUENCE [LARGE SCALE GENOMIC DNA]</scope>
    <source>
        <strain evidence="3 4">Q3-56</strain>
    </source>
</reference>
<feature type="transmembrane region" description="Helical" evidence="1">
    <location>
        <begin position="246"/>
        <end position="264"/>
    </location>
</feature>
<feature type="transmembrane region" description="Helical" evidence="1">
    <location>
        <begin position="133"/>
        <end position="150"/>
    </location>
</feature>
<dbReference type="Pfam" id="PF00892">
    <property type="entry name" value="EamA"/>
    <property type="match status" value="2"/>
</dbReference>
<keyword evidence="1" id="KW-0472">Membrane</keyword>
<evidence type="ECO:0000259" key="2">
    <source>
        <dbReference type="Pfam" id="PF00892"/>
    </source>
</evidence>
<feature type="domain" description="EamA" evidence="2">
    <location>
        <begin position="6"/>
        <end position="149"/>
    </location>
</feature>
<feature type="transmembrane region" description="Helical" evidence="1">
    <location>
        <begin position="79"/>
        <end position="100"/>
    </location>
</feature>
<protein>
    <submittedName>
        <fullName evidence="3">EamA family transporter</fullName>
    </submittedName>
</protein>
<evidence type="ECO:0000256" key="1">
    <source>
        <dbReference type="SAM" id="Phobius"/>
    </source>
</evidence>
<proteinExistence type="predicted"/>
<feature type="transmembrane region" description="Helical" evidence="1">
    <location>
        <begin position="183"/>
        <end position="201"/>
    </location>
</feature>
<feature type="transmembrane region" description="Helical" evidence="1">
    <location>
        <begin position="36"/>
        <end position="58"/>
    </location>
</feature>
<dbReference type="PANTHER" id="PTHR22911">
    <property type="entry name" value="ACYL-MALONYL CONDENSING ENZYME-RELATED"/>
    <property type="match status" value="1"/>
</dbReference>
<keyword evidence="1" id="KW-1133">Transmembrane helix</keyword>
<name>A0ABX7ICX1_9BACT</name>
<feature type="transmembrane region" description="Helical" evidence="1">
    <location>
        <begin position="7"/>
        <end position="24"/>
    </location>
</feature>
<dbReference type="PANTHER" id="PTHR22911:SF137">
    <property type="entry name" value="SOLUTE CARRIER FAMILY 35 MEMBER G2-RELATED"/>
    <property type="match status" value="1"/>
</dbReference>
<dbReference type="SUPFAM" id="SSF103481">
    <property type="entry name" value="Multidrug resistance efflux transporter EmrE"/>
    <property type="match status" value="2"/>
</dbReference>
<feature type="transmembrane region" description="Helical" evidence="1">
    <location>
        <begin position="106"/>
        <end position="126"/>
    </location>
</feature>
<keyword evidence="4" id="KW-1185">Reference proteome</keyword>
<evidence type="ECO:0000313" key="4">
    <source>
        <dbReference type="Proteomes" id="UP000612680"/>
    </source>
</evidence>
<gene>
    <name evidence="3" type="ORF">HWI92_23430</name>
</gene>
<evidence type="ECO:0000313" key="3">
    <source>
        <dbReference type="EMBL" id="QRR03655.1"/>
    </source>
</evidence>
<organism evidence="3 4">
    <name type="scientific">Dyadobacter sandarakinus</name>
    <dbReference type="NCBI Taxonomy" id="2747268"/>
    <lineage>
        <taxon>Bacteria</taxon>
        <taxon>Pseudomonadati</taxon>
        <taxon>Bacteroidota</taxon>
        <taxon>Cytophagia</taxon>
        <taxon>Cytophagales</taxon>
        <taxon>Spirosomataceae</taxon>
        <taxon>Dyadobacter</taxon>
    </lineage>
</organism>
<feature type="transmembrane region" description="Helical" evidence="1">
    <location>
        <begin position="270"/>
        <end position="291"/>
    </location>
</feature>
<keyword evidence="1" id="KW-0812">Transmembrane</keyword>
<dbReference type="InterPro" id="IPR000620">
    <property type="entry name" value="EamA_dom"/>
</dbReference>
<sequence>MKLSKYYFAALVSFVMWGFFSLALKPLHIYPSLDILFYRVFFCAAIMAFVSFFLRRGVLKDSIQLFKSLPAGKKQQTALLILGGGVLLTANWFFFIYVMNHISIKAASFAYLVCPIMTTVIAFFVLDEKMGKWQWIAVSISIMSCLLLSYDSIADIGYSLIVAVSYALYLVSQRKNHGFDRFLVLTLQIIFSALLLLPFFPAYSGPVPAEASFYGYILVIAVVFTIIPLYLNLYALQGVTSSVMGILLYINPLMNFGLALVYFHEHINNVQLTAYSLILFSIIVFNERVLFRRRREAIVQ</sequence>
<feature type="transmembrane region" description="Helical" evidence="1">
    <location>
        <begin position="213"/>
        <end position="234"/>
    </location>
</feature>
<dbReference type="InterPro" id="IPR037185">
    <property type="entry name" value="EmrE-like"/>
</dbReference>
<feature type="domain" description="EamA" evidence="2">
    <location>
        <begin position="158"/>
        <end position="285"/>
    </location>
</feature>
<feature type="transmembrane region" description="Helical" evidence="1">
    <location>
        <begin position="156"/>
        <end position="171"/>
    </location>
</feature>
<dbReference type="EMBL" id="CP056775">
    <property type="protein sequence ID" value="QRR03655.1"/>
    <property type="molecule type" value="Genomic_DNA"/>
</dbReference>
<dbReference type="RefSeq" id="WP_204659846.1">
    <property type="nucleotide sequence ID" value="NZ_CP056775.1"/>
</dbReference>